<evidence type="ECO:0000313" key="3">
    <source>
        <dbReference type="EMBL" id="TCO43257.1"/>
    </source>
</evidence>
<keyword evidence="1" id="KW-0732">Signal</keyword>
<protein>
    <submittedName>
        <fullName evidence="3">Spore coat protein U-like protein</fullName>
    </submittedName>
</protein>
<keyword evidence="3" id="KW-0946">Virion</keyword>
<organism evidence="3 4">
    <name type="scientific">Dokdonella fugitiva</name>
    <dbReference type="NCBI Taxonomy" id="328517"/>
    <lineage>
        <taxon>Bacteria</taxon>
        <taxon>Pseudomonadati</taxon>
        <taxon>Pseudomonadota</taxon>
        <taxon>Gammaproteobacteria</taxon>
        <taxon>Lysobacterales</taxon>
        <taxon>Rhodanobacteraceae</taxon>
        <taxon>Dokdonella</taxon>
    </lineage>
</organism>
<dbReference type="PROSITE" id="PS51257">
    <property type="entry name" value="PROKAR_LIPOPROTEIN"/>
    <property type="match status" value="1"/>
</dbReference>
<reference evidence="3 4" key="1">
    <citation type="journal article" date="2015" name="Stand. Genomic Sci.">
        <title>Genomic Encyclopedia of Bacterial and Archaeal Type Strains, Phase III: the genomes of soil and plant-associated and newly described type strains.</title>
        <authorList>
            <person name="Whitman W.B."/>
            <person name="Woyke T."/>
            <person name="Klenk H.P."/>
            <person name="Zhou Y."/>
            <person name="Lilburn T.G."/>
            <person name="Beck B.J."/>
            <person name="De Vos P."/>
            <person name="Vandamme P."/>
            <person name="Eisen J.A."/>
            <person name="Garrity G."/>
            <person name="Hugenholtz P."/>
            <person name="Kyrpides N.C."/>
        </authorList>
    </citation>
    <scope>NUCLEOTIDE SEQUENCE [LARGE SCALE GENOMIC DNA]</scope>
    <source>
        <strain evidence="3 4">A3</strain>
    </source>
</reference>
<dbReference type="Proteomes" id="UP000294862">
    <property type="component" value="Unassembled WGS sequence"/>
</dbReference>
<evidence type="ECO:0000313" key="4">
    <source>
        <dbReference type="Proteomes" id="UP000294862"/>
    </source>
</evidence>
<gene>
    <name evidence="3" type="ORF">EV148_101678</name>
</gene>
<dbReference type="InterPro" id="IPR007893">
    <property type="entry name" value="Spore_coat_U/FanG"/>
</dbReference>
<dbReference type="SMART" id="SM00972">
    <property type="entry name" value="SCPU"/>
    <property type="match status" value="2"/>
</dbReference>
<dbReference type="PANTHER" id="PTHR37089">
    <property type="entry name" value="PROTEIN U-RELATED"/>
    <property type="match status" value="1"/>
</dbReference>
<keyword evidence="3" id="KW-0167">Capsid protein</keyword>
<keyword evidence="4" id="KW-1185">Reference proteome</keyword>
<sequence>MTRIRARMAVLLSCLSAAHGASAATSCSVTSMTDLAFGNVDPTGTLVDTTATLNYRCTFTGILSGSSVTLCFNIGPGSGGTGYTPRTMKAGSESMNFQIYSDAARNVVWGSSTAPGLPAVTTHMQLSTVLGTTTQNGSLTLYGRVPAGQTSLAAGAYSSLFTGNGAQMTYNASEGFLGPPAYPATCTGDGSDNFDFQARASVASLCRIGTASDMNFGSAPSNFGANIDQQSTITMTCTRNTAWQVGLDNGQNALGTTRRMAGGAGRVAYELYRNSARTQRWGTTLNTDTLTGSGTGLAQALTVYGRVAPQAPMPAGAYSDKITVTVTY</sequence>
<dbReference type="Pfam" id="PF05229">
    <property type="entry name" value="SCPU"/>
    <property type="match status" value="2"/>
</dbReference>
<dbReference type="PANTHER" id="PTHR37089:SF4">
    <property type="entry name" value="EXPORTED PROTEIN"/>
    <property type="match status" value="1"/>
</dbReference>
<feature type="domain" description="Spore coat protein U/FanG" evidence="2">
    <location>
        <begin position="21"/>
        <end position="162"/>
    </location>
</feature>
<accession>A0A4R2IFV0</accession>
<feature type="domain" description="Spore coat protein U/FanG" evidence="2">
    <location>
        <begin position="194"/>
        <end position="325"/>
    </location>
</feature>
<dbReference type="AlphaFoldDB" id="A0A4R2IFV0"/>
<feature type="signal peptide" evidence="1">
    <location>
        <begin position="1"/>
        <end position="23"/>
    </location>
</feature>
<comment type="caution">
    <text evidence="3">The sequence shown here is derived from an EMBL/GenBank/DDBJ whole genome shotgun (WGS) entry which is preliminary data.</text>
</comment>
<evidence type="ECO:0000256" key="1">
    <source>
        <dbReference type="SAM" id="SignalP"/>
    </source>
</evidence>
<dbReference type="InterPro" id="IPR053167">
    <property type="entry name" value="Spore_coat_component"/>
</dbReference>
<dbReference type="OrthoDB" id="8588792at2"/>
<feature type="chain" id="PRO_5020553559" evidence="1">
    <location>
        <begin position="24"/>
        <end position="328"/>
    </location>
</feature>
<name>A0A4R2IFV0_9GAMM</name>
<dbReference type="RefSeq" id="WP_131993417.1">
    <property type="nucleotide sequence ID" value="NZ_JACGXM010000002.1"/>
</dbReference>
<evidence type="ECO:0000259" key="2">
    <source>
        <dbReference type="Pfam" id="PF05229"/>
    </source>
</evidence>
<proteinExistence type="predicted"/>
<dbReference type="EMBL" id="SLWQ01000001">
    <property type="protein sequence ID" value="TCO43257.1"/>
    <property type="molecule type" value="Genomic_DNA"/>
</dbReference>